<dbReference type="PRINTS" id="PR00024">
    <property type="entry name" value="HOMEOBOX"/>
</dbReference>
<keyword evidence="5 6" id="KW-0539">Nucleus</keyword>
<feature type="domain" description="Homeobox" evidence="9">
    <location>
        <begin position="111"/>
        <end position="171"/>
    </location>
</feature>
<dbReference type="AlphaFoldDB" id="A0AAN0K545"/>
<name>A0AAN0K545_AMPQE</name>
<dbReference type="CDD" id="cd00086">
    <property type="entry name" value="homeodomain"/>
    <property type="match status" value="1"/>
</dbReference>
<gene>
    <name evidence="10" type="primary">100642128</name>
</gene>
<feature type="region of interest" description="Disordered" evidence="8">
    <location>
        <begin position="296"/>
        <end position="330"/>
    </location>
</feature>
<organism evidence="10 11">
    <name type="scientific">Amphimedon queenslandica</name>
    <name type="common">Sponge</name>
    <dbReference type="NCBI Taxonomy" id="400682"/>
    <lineage>
        <taxon>Eukaryota</taxon>
        <taxon>Metazoa</taxon>
        <taxon>Porifera</taxon>
        <taxon>Demospongiae</taxon>
        <taxon>Heteroscleromorpha</taxon>
        <taxon>Haplosclerida</taxon>
        <taxon>Niphatidae</taxon>
        <taxon>Amphimedon</taxon>
    </lineage>
</organism>
<evidence type="ECO:0000313" key="11">
    <source>
        <dbReference type="Proteomes" id="UP000007879"/>
    </source>
</evidence>
<evidence type="ECO:0000256" key="2">
    <source>
        <dbReference type="ARBA" id="ARBA00022473"/>
    </source>
</evidence>
<evidence type="ECO:0000259" key="9">
    <source>
        <dbReference type="PROSITE" id="PS50071"/>
    </source>
</evidence>
<dbReference type="Pfam" id="PF00046">
    <property type="entry name" value="Homeodomain"/>
    <property type="match status" value="1"/>
</dbReference>
<evidence type="ECO:0000256" key="8">
    <source>
        <dbReference type="SAM" id="MobiDB-lite"/>
    </source>
</evidence>
<feature type="compositionally biased region" description="Low complexity" evidence="8">
    <location>
        <begin position="207"/>
        <end position="233"/>
    </location>
</feature>
<protein>
    <recommendedName>
        <fullName evidence="9">Homeobox domain-containing protein</fullName>
    </recommendedName>
</protein>
<keyword evidence="4 6" id="KW-0371">Homeobox</keyword>
<dbReference type="InterPro" id="IPR001356">
    <property type="entry name" value="HD"/>
</dbReference>
<keyword evidence="2" id="KW-0217">Developmental protein</keyword>
<dbReference type="EnsemblMetazoa" id="XM_020008780.1">
    <property type="protein sequence ID" value="XP_019864339.1"/>
    <property type="gene ID" value="LOC100642128"/>
</dbReference>
<evidence type="ECO:0000256" key="7">
    <source>
        <dbReference type="RuleBase" id="RU000682"/>
    </source>
</evidence>
<dbReference type="GO" id="GO:0000981">
    <property type="term" value="F:DNA-binding transcription factor activity, RNA polymerase II-specific"/>
    <property type="evidence" value="ECO:0007669"/>
    <property type="project" value="InterPro"/>
</dbReference>
<dbReference type="PANTHER" id="PTHR24333:SF5">
    <property type="entry name" value="VENT HOMEOBOX"/>
    <property type="match status" value="1"/>
</dbReference>
<dbReference type="GO" id="GO:0003677">
    <property type="term" value="F:DNA binding"/>
    <property type="evidence" value="ECO:0007669"/>
    <property type="project" value="UniProtKB-UniRule"/>
</dbReference>
<evidence type="ECO:0000256" key="3">
    <source>
        <dbReference type="ARBA" id="ARBA00023125"/>
    </source>
</evidence>
<dbReference type="InterPro" id="IPR009057">
    <property type="entry name" value="Homeodomain-like_sf"/>
</dbReference>
<feature type="compositionally biased region" description="Polar residues" evidence="8">
    <location>
        <begin position="309"/>
        <end position="319"/>
    </location>
</feature>
<feature type="DNA-binding region" description="Homeobox" evidence="6">
    <location>
        <begin position="113"/>
        <end position="172"/>
    </location>
</feature>
<reference evidence="11" key="1">
    <citation type="journal article" date="2010" name="Nature">
        <title>The Amphimedon queenslandica genome and the evolution of animal complexity.</title>
        <authorList>
            <person name="Srivastava M."/>
            <person name="Simakov O."/>
            <person name="Chapman J."/>
            <person name="Fahey B."/>
            <person name="Gauthier M.E."/>
            <person name="Mitros T."/>
            <person name="Richards G.S."/>
            <person name="Conaco C."/>
            <person name="Dacre M."/>
            <person name="Hellsten U."/>
            <person name="Larroux C."/>
            <person name="Putnam N.H."/>
            <person name="Stanke M."/>
            <person name="Adamska M."/>
            <person name="Darling A."/>
            <person name="Degnan S.M."/>
            <person name="Oakley T.H."/>
            <person name="Plachetzki D.C."/>
            <person name="Zhai Y."/>
            <person name="Adamski M."/>
            <person name="Calcino A."/>
            <person name="Cummins S.F."/>
            <person name="Goodstein D.M."/>
            <person name="Harris C."/>
            <person name="Jackson D.J."/>
            <person name="Leys S.P."/>
            <person name="Shu S."/>
            <person name="Woodcroft B.J."/>
            <person name="Vervoort M."/>
            <person name="Kosik K.S."/>
            <person name="Manning G."/>
            <person name="Degnan B.M."/>
            <person name="Rokhsar D.S."/>
        </authorList>
    </citation>
    <scope>NUCLEOTIDE SEQUENCE [LARGE SCALE GENOMIC DNA]</scope>
</reference>
<dbReference type="PROSITE" id="PS50071">
    <property type="entry name" value="HOMEOBOX_2"/>
    <property type="match status" value="1"/>
</dbReference>
<evidence type="ECO:0000313" key="10">
    <source>
        <dbReference type="EnsemblMetazoa" id="XP_019864339.1"/>
    </source>
</evidence>
<feature type="region of interest" description="Disordered" evidence="8">
    <location>
        <begin position="92"/>
        <end position="123"/>
    </location>
</feature>
<evidence type="ECO:0000256" key="1">
    <source>
        <dbReference type="ARBA" id="ARBA00004123"/>
    </source>
</evidence>
<reference evidence="10" key="2">
    <citation type="submission" date="2024-06" db="UniProtKB">
        <authorList>
            <consortium name="EnsemblMetazoa"/>
        </authorList>
    </citation>
    <scope>IDENTIFICATION</scope>
</reference>
<keyword evidence="3 6" id="KW-0238">DNA-binding</keyword>
<dbReference type="FunFam" id="1.10.10.60:FF:000040">
    <property type="entry name" value="T-cell leukemia homeobox protein 3"/>
    <property type="match status" value="1"/>
</dbReference>
<dbReference type="PANTHER" id="PTHR24333">
    <property type="entry name" value="HOMEO BOX HB9 LIKE A-RELATED"/>
    <property type="match status" value="1"/>
</dbReference>
<dbReference type="GO" id="GO:0005634">
    <property type="term" value="C:nucleus"/>
    <property type="evidence" value="ECO:0007669"/>
    <property type="project" value="UniProtKB-SubCell"/>
</dbReference>
<dbReference type="InterPro" id="IPR050848">
    <property type="entry name" value="Homeobox_TF"/>
</dbReference>
<evidence type="ECO:0000256" key="5">
    <source>
        <dbReference type="ARBA" id="ARBA00023242"/>
    </source>
</evidence>
<evidence type="ECO:0000256" key="6">
    <source>
        <dbReference type="PROSITE-ProRule" id="PRU00108"/>
    </source>
</evidence>
<dbReference type="InterPro" id="IPR017970">
    <property type="entry name" value="Homeobox_CS"/>
</dbReference>
<keyword evidence="11" id="KW-1185">Reference proteome</keyword>
<evidence type="ECO:0000256" key="4">
    <source>
        <dbReference type="ARBA" id="ARBA00023155"/>
    </source>
</evidence>
<dbReference type="Proteomes" id="UP000007879">
    <property type="component" value="Unassembled WGS sequence"/>
</dbReference>
<dbReference type="SUPFAM" id="SSF46689">
    <property type="entry name" value="Homeodomain-like"/>
    <property type="match status" value="1"/>
</dbReference>
<feature type="region of interest" description="Disordered" evidence="8">
    <location>
        <begin position="207"/>
        <end position="259"/>
    </location>
</feature>
<dbReference type="InterPro" id="IPR020479">
    <property type="entry name" value="HD_metazoa"/>
</dbReference>
<dbReference type="SMART" id="SM00389">
    <property type="entry name" value="HOX"/>
    <property type="match status" value="1"/>
</dbReference>
<comment type="subcellular location">
    <subcellularLocation>
        <location evidence="1 6 7">Nucleus</location>
    </subcellularLocation>
</comment>
<accession>A0AAN0K545</accession>
<proteinExistence type="predicted"/>
<dbReference type="PROSITE" id="PS00027">
    <property type="entry name" value="HOMEOBOX_1"/>
    <property type="match status" value="1"/>
</dbReference>
<dbReference type="Gene3D" id="1.10.10.60">
    <property type="entry name" value="Homeodomain-like"/>
    <property type="match status" value="1"/>
</dbReference>
<sequence>MHAGLHVVHIFFYPYYRRMMESCCTALNQIQPQLQNSFRIDSILTGMGAHPPPPPQGYSVMHQHPSNAGGPGGVEAIKQFGNMFGKNEELNMQERKRESVSSADDDDDSYRKKKKPRTAFSREQVSELEKKFTERKYLSSAERGELAEKLKLSDMQVKTWFQNRRMKFKRQNEEAELEVKSPKFPYPPFVPYSSFYSYTMPHYKMMDQMQQQQQQQQQSPSYTCTSPPSTSNSYQQSTPGPTPLVLGTNPAAHHISPPPHITSTYFNRAAIAHGVISNGSQSPCYHIGAGYLSDYNPGAPSGPIMSPPYCNSSGSSDWQRSPLPTPPAAP</sequence>